<dbReference type="InterPro" id="IPR052035">
    <property type="entry name" value="ZnF_BED_domain_contain"/>
</dbReference>
<gene>
    <name evidence="6" type="ORF">FA13DRAFT_1877186</name>
</gene>
<name>A0A4Y7S1E2_COPMI</name>
<keyword evidence="3" id="KW-0863">Zinc-finger</keyword>
<evidence type="ECO:0000256" key="2">
    <source>
        <dbReference type="ARBA" id="ARBA00022723"/>
    </source>
</evidence>
<dbReference type="Proteomes" id="UP000298030">
    <property type="component" value="Unassembled WGS sequence"/>
</dbReference>
<evidence type="ECO:0000313" key="7">
    <source>
        <dbReference type="Proteomes" id="UP000298030"/>
    </source>
</evidence>
<evidence type="ECO:0000256" key="4">
    <source>
        <dbReference type="ARBA" id="ARBA00022833"/>
    </source>
</evidence>
<dbReference type="PANTHER" id="PTHR46481:SF10">
    <property type="entry name" value="ZINC FINGER BED DOMAIN-CONTAINING PROTEIN 39"/>
    <property type="match status" value="1"/>
</dbReference>
<reference evidence="6 7" key="1">
    <citation type="journal article" date="2019" name="Nat. Ecol. Evol.">
        <title>Megaphylogeny resolves global patterns of mushroom evolution.</title>
        <authorList>
            <person name="Varga T."/>
            <person name="Krizsan K."/>
            <person name="Foldi C."/>
            <person name="Dima B."/>
            <person name="Sanchez-Garcia M."/>
            <person name="Sanchez-Ramirez S."/>
            <person name="Szollosi G.J."/>
            <person name="Szarkandi J.G."/>
            <person name="Papp V."/>
            <person name="Albert L."/>
            <person name="Andreopoulos W."/>
            <person name="Angelini C."/>
            <person name="Antonin V."/>
            <person name="Barry K.W."/>
            <person name="Bougher N.L."/>
            <person name="Buchanan P."/>
            <person name="Buyck B."/>
            <person name="Bense V."/>
            <person name="Catcheside P."/>
            <person name="Chovatia M."/>
            <person name="Cooper J."/>
            <person name="Damon W."/>
            <person name="Desjardin D."/>
            <person name="Finy P."/>
            <person name="Geml J."/>
            <person name="Haridas S."/>
            <person name="Hughes K."/>
            <person name="Justo A."/>
            <person name="Karasinski D."/>
            <person name="Kautmanova I."/>
            <person name="Kiss B."/>
            <person name="Kocsube S."/>
            <person name="Kotiranta H."/>
            <person name="LaButti K.M."/>
            <person name="Lechner B.E."/>
            <person name="Liimatainen K."/>
            <person name="Lipzen A."/>
            <person name="Lukacs Z."/>
            <person name="Mihaltcheva S."/>
            <person name="Morgado L.N."/>
            <person name="Niskanen T."/>
            <person name="Noordeloos M.E."/>
            <person name="Ohm R.A."/>
            <person name="Ortiz-Santana B."/>
            <person name="Ovrebo C."/>
            <person name="Racz N."/>
            <person name="Riley R."/>
            <person name="Savchenko A."/>
            <person name="Shiryaev A."/>
            <person name="Soop K."/>
            <person name="Spirin V."/>
            <person name="Szebenyi C."/>
            <person name="Tomsovsky M."/>
            <person name="Tulloss R.E."/>
            <person name="Uehling J."/>
            <person name="Grigoriev I.V."/>
            <person name="Vagvolgyi C."/>
            <person name="Papp T."/>
            <person name="Martin F.M."/>
            <person name="Miettinen O."/>
            <person name="Hibbett D.S."/>
            <person name="Nagy L.G."/>
        </authorList>
    </citation>
    <scope>NUCLEOTIDE SEQUENCE [LARGE SCALE GENOMIC DNA]</scope>
    <source>
        <strain evidence="6 7">FP101781</strain>
    </source>
</reference>
<sequence>MDNASNCNKTAEVLPNLIPRFLGEKARVRCFNHILHLIAQVRSPVCLISHFSPMFMSFFFKKRKPSKKIKAKADGTEELVDADADVDGYDDVEDDEVARDEVEVDDAELADDDGSVAYNKAVVYSMRDEAILAMEDKGIILSTRDVNEALAIMPKVSGLARRVHDSAVLKERFDNLVAGDPTQNGMKHSLDRRVPTRWNSDHACLKAHLHFRKQVEQLTGLSENKLHAYRLTDGQWTITKELVEALAIFEEPSRLFSTASVPLIVDVLPAFDDLRVSLEGLRDYEEAPISPVLQVAAEAALLMVDKYEKLSWDCDIYYVAVVMCPDRKLQWFKDRDYDRKTLKYIRELVIKRFNDGYNMGSDQGQVQQVCSHVLRHYFHFSSVYQRSSRFVKRVNEPVVQASYGPDHIETYLKEGPIPPSVISDTGGYLKYWSSAVGKSPWPCKDGTRLLFHTWYVLYMACCIHAF</sequence>
<comment type="subcellular location">
    <subcellularLocation>
        <location evidence="1">Nucleus</location>
    </subcellularLocation>
</comment>
<evidence type="ECO:0000256" key="3">
    <source>
        <dbReference type="ARBA" id="ARBA00022771"/>
    </source>
</evidence>
<evidence type="ECO:0008006" key="8">
    <source>
        <dbReference type="Google" id="ProtNLM"/>
    </source>
</evidence>
<keyword evidence="4" id="KW-0862">Zinc</keyword>
<proteinExistence type="predicted"/>
<comment type="caution">
    <text evidence="6">The sequence shown here is derived from an EMBL/GenBank/DDBJ whole genome shotgun (WGS) entry which is preliminary data.</text>
</comment>
<dbReference type="SUPFAM" id="SSF53098">
    <property type="entry name" value="Ribonuclease H-like"/>
    <property type="match status" value="1"/>
</dbReference>
<dbReference type="PANTHER" id="PTHR46481">
    <property type="entry name" value="ZINC FINGER BED DOMAIN-CONTAINING PROTEIN 4"/>
    <property type="match status" value="1"/>
</dbReference>
<dbReference type="InterPro" id="IPR012337">
    <property type="entry name" value="RNaseH-like_sf"/>
</dbReference>
<protein>
    <recommendedName>
        <fullName evidence="8">hAT-like transposase RNase-H fold domain-containing protein</fullName>
    </recommendedName>
</protein>
<accession>A0A4Y7S1E2</accession>
<dbReference type="OrthoDB" id="3251057at2759"/>
<evidence type="ECO:0000256" key="5">
    <source>
        <dbReference type="ARBA" id="ARBA00023242"/>
    </source>
</evidence>
<keyword evidence="7" id="KW-1185">Reference proteome</keyword>
<dbReference type="GO" id="GO:0005634">
    <property type="term" value="C:nucleus"/>
    <property type="evidence" value="ECO:0007669"/>
    <property type="project" value="UniProtKB-SubCell"/>
</dbReference>
<dbReference type="GO" id="GO:0008270">
    <property type="term" value="F:zinc ion binding"/>
    <property type="evidence" value="ECO:0007669"/>
    <property type="project" value="UniProtKB-KW"/>
</dbReference>
<evidence type="ECO:0000256" key="1">
    <source>
        <dbReference type="ARBA" id="ARBA00004123"/>
    </source>
</evidence>
<organism evidence="6 7">
    <name type="scientific">Coprinellus micaceus</name>
    <name type="common">Glistening ink-cap mushroom</name>
    <name type="synonym">Coprinus micaceus</name>
    <dbReference type="NCBI Taxonomy" id="71717"/>
    <lineage>
        <taxon>Eukaryota</taxon>
        <taxon>Fungi</taxon>
        <taxon>Dikarya</taxon>
        <taxon>Basidiomycota</taxon>
        <taxon>Agaricomycotina</taxon>
        <taxon>Agaricomycetes</taxon>
        <taxon>Agaricomycetidae</taxon>
        <taxon>Agaricales</taxon>
        <taxon>Agaricineae</taxon>
        <taxon>Psathyrellaceae</taxon>
        <taxon>Coprinellus</taxon>
    </lineage>
</organism>
<keyword evidence="5" id="KW-0539">Nucleus</keyword>
<evidence type="ECO:0000313" key="6">
    <source>
        <dbReference type="EMBL" id="TEB15057.1"/>
    </source>
</evidence>
<dbReference type="AlphaFoldDB" id="A0A4Y7S1E2"/>
<dbReference type="EMBL" id="QPFP01000368">
    <property type="protein sequence ID" value="TEB15057.1"/>
    <property type="molecule type" value="Genomic_DNA"/>
</dbReference>
<keyword evidence="2" id="KW-0479">Metal-binding</keyword>